<dbReference type="Proteomes" id="UP001165583">
    <property type="component" value="Unassembled WGS sequence"/>
</dbReference>
<dbReference type="Gene3D" id="3.40.50.150">
    <property type="entry name" value="Vaccinia Virus protein VP39"/>
    <property type="match status" value="1"/>
</dbReference>
<evidence type="ECO:0000259" key="1">
    <source>
        <dbReference type="Pfam" id="PF08242"/>
    </source>
</evidence>
<dbReference type="SUPFAM" id="SSF53335">
    <property type="entry name" value="S-adenosyl-L-methionine-dependent methyltransferases"/>
    <property type="match status" value="1"/>
</dbReference>
<sequence>MTATETDGAQRFLDQFADKDAIARYAEGPPRFLPGFDAMHRMTGVLLDEVVPAGAHLLVLGAGGGLEIDALARSHPGWRFTGIDPARPMLDLAEAALAPFKDRIDLIEGLIDDAPAGPFDGATCLLALHFLDRAERVRTLRAIRARLCPGAPFVAVHSSFSQDADARDRWLDRYAAFAIASGADAEQVGQARSAVAANLSLFTPAEDEAMIREAGFAEVEPFFAAFTWHGWIAHV</sequence>
<dbReference type="RefSeq" id="WP_260046006.1">
    <property type="nucleotide sequence ID" value="NZ_JANZXA010000006.1"/>
</dbReference>
<keyword evidence="2" id="KW-0489">Methyltransferase</keyword>
<feature type="domain" description="Methyltransferase type 12" evidence="1">
    <location>
        <begin position="58"/>
        <end position="152"/>
    </location>
</feature>
<protein>
    <submittedName>
        <fullName evidence="2">Class I SAM-dependent methyltransferase</fullName>
    </submittedName>
</protein>
<dbReference type="EMBL" id="JANZXA010000006">
    <property type="protein sequence ID" value="MCT2399900.1"/>
    <property type="molecule type" value="Genomic_DNA"/>
</dbReference>
<accession>A0ABT2I4Z2</accession>
<keyword evidence="3" id="KW-1185">Reference proteome</keyword>
<keyword evidence="2" id="KW-0808">Transferase</keyword>
<proteinExistence type="predicted"/>
<evidence type="ECO:0000313" key="2">
    <source>
        <dbReference type="EMBL" id="MCT2399900.1"/>
    </source>
</evidence>
<reference evidence="2" key="1">
    <citation type="submission" date="2022-09" db="EMBL/GenBank/DDBJ databases">
        <title>Novosphingobium sp. Nov., a polycyclic aromatic hydrocarbon-degrading bacterium isolated form mangrove sediments in HongKong.</title>
        <authorList>
            <person name="Hu Z."/>
        </authorList>
    </citation>
    <scope>NUCLEOTIDE SEQUENCE</scope>
    <source>
        <strain evidence="2">HK4-1</strain>
    </source>
</reference>
<dbReference type="GO" id="GO:0032259">
    <property type="term" value="P:methylation"/>
    <property type="evidence" value="ECO:0007669"/>
    <property type="project" value="UniProtKB-KW"/>
</dbReference>
<organism evidence="2 3">
    <name type="scientific">Novosphingobium mangrovi</name>
    <name type="common">ex Huang et al. 2023</name>
    <dbReference type="NCBI Taxonomy" id="2976432"/>
    <lineage>
        <taxon>Bacteria</taxon>
        <taxon>Pseudomonadati</taxon>
        <taxon>Pseudomonadota</taxon>
        <taxon>Alphaproteobacteria</taxon>
        <taxon>Sphingomonadales</taxon>
        <taxon>Sphingomonadaceae</taxon>
        <taxon>Novosphingobium</taxon>
    </lineage>
</organism>
<dbReference type="InterPro" id="IPR029063">
    <property type="entry name" value="SAM-dependent_MTases_sf"/>
</dbReference>
<evidence type="ECO:0000313" key="3">
    <source>
        <dbReference type="Proteomes" id="UP001165583"/>
    </source>
</evidence>
<gene>
    <name evidence="2" type="ORF">NZK81_10085</name>
</gene>
<dbReference type="GO" id="GO:0008168">
    <property type="term" value="F:methyltransferase activity"/>
    <property type="evidence" value="ECO:0007669"/>
    <property type="project" value="UniProtKB-KW"/>
</dbReference>
<dbReference type="InterPro" id="IPR013217">
    <property type="entry name" value="Methyltransf_12"/>
</dbReference>
<comment type="caution">
    <text evidence="2">The sequence shown here is derived from an EMBL/GenBank/DDBJ whole genome shotgun (WGS) entry which is preliminary data.</text>
</comment>
<name>A0ABT2I4Z2_9SPHN</name>
<dbReference type="Pfam" id="PF08242">
    <property type="entry name" value="Methyltransf_12"/>
    <property type="match status" value="1"/>
</dbReference>
<dbReference type="CDD" id="cd02440">
    <property type="entry name" value="AdoMet_MTases"/>
    <property type="match status" value="1"/>
</dbReference>